<evidence type="ECO:0000313" key="6">
    <source>
        <dbReference type="Proteomes" id="UP001465668"/>
    </source>
</evidence>
<reference evidence="5 6" key="1">
    <citation type="submission" date="2024-02" db="EMBL/GenBank/DDBJ databases">
        <title>First draft genome assembly of two strains of Seiridium cardinale.</title>
        <authorList>
            <person name="Emiliani G."/>
            <person name="Scali E."/>
        </authorList>
    </citation>
    <scope>NUCLEOTIDE SEQUENCE [LARGE SCALE GENOMIC DNA]</scope>
    <source>
        <strain evidence="5 6">BM-138-000479</strain>
    </source>
</reference>
<keyword evidence="3" id="KW-0560">Oxidoreductase</keyword>
<dbReference type="InterPro" id="IPR020904">
    <property type="entry name" value="Sc_DH/Rdtase_CS"/>
</dbReference>
<comment type="similarity">
    <text evidence="1">Belongs to the short-chain dehydrogenases/reductases (SDR) family.</text>
</comment>
<gene>
    <name evidence="5" type="ORF">SCAR479_04499</name>
</gene>
<dbReference type="PANTHER" id="PTHR24320">
    <property type="entry name" value="RETINOL DEHYDROGENASE"/>
    <property type="match status" value="1"/>
</dbReference>
<evidence type="ECO:0000256" key="3">
    <source>
        <dbReference type="ARBA" id="ARBA00023002"/>
    </source>
</evidence>
<keyword evidence="6" id="KW-1185">Reference proteome</keyword>
<proteinExistence type="inferred from homology"/>
<dbReference type="InterPro" id="IPR036291">
    <property type="entry name" value="NAD(P)-bd_dom_sf"/>
</dbReference>
<name>A0ABR2XXL8_9PEZI</name>
<dbReference type="PANTHER" id="PTHR24320:SF282">
    <property type="entry name" value="WW DOMAIN-CONTAINING OXIDOREDUCTASE"/>
    <property type="match status" value="1"/>
</dbReference>
<feature type="compositionally biased region" description="Basic and acidic residues" evidence="4">
    <location>
        <begin position="12"/>
        <end position="24"/>
    </location>
</feature>
<dbReference type="Proteomes" id="UP001465668">
    <property type="component" value="Unassembled WGS sequence"/>
</dbReference>
<feature type="region of interest" description="Disordered" evidence="4">
    <location>
        <begin position="1"/>
        <end position="25"/>
    </location>
</feature>
<evidence type="ECO:0000256" key="2">
    <source>
        <dbReference type="ARBA" id="ARBA00022857"/>
    </source>
</evidence>
<accession>A0ABR2XXL8</accession>
<dbReference type="EMBL" id="JARVKM010000015">
    <property type="protein sequence ID" value="KAK9778477.1"/>
    <property type="molecule type" value="Genomic_DNA"/>
</dbReference>
<dbReference type="InterPro" id="IPR002347">
    <property type="entry name" value="SDR_fam"/>
</dbReference>
<sequence>MARVTLFGSRNDASHDKGPFDPSRDIPSLAGKIILVTGSSGDLGRQTTIELARHGRPARIYVADLPRSDNAKKDLVDQITREAYEDGGPSLEGSEVPTRTELRFLDLDLASLESVRACAAEFIAREERLDILILNAGIIRVAPGTTREGYEVHFGLNYLGHALLSRLLVPTLVRTAEQHPDVRIVAVSSEGHVMAPKGGIQFDRLKTECSEMSYSQRYGQSKVAIIGLARDLGRHYPQLKIAAVHPGRILTGMAASLAKESLLVRLTAPIAPLLCVPVTTGVRNHLWAATSPDMVSGKYYEPVGIPDRETAVAKDEDLSRRLWEWTAEELEVFRLSNWERDAQISYWSIVVEEVVSLLDEELVVDELSEEVLVIEVLSNCELLVSLVEEEDVDVDELSVEELVADMLSGCELVLDVSDPVKLSDEDVSVTADEEDDEFVVYSMDEVVDDAADELVVDVVSSCELVVEKSEIEYSSVVLDEPVAVSEEEYPTSLEGLTVFTDETSDELLDGPTKLLLVAAISELA</sequence>
<evidence type="ECO:0000256" key="4">
    <source>
        <dbReference type="SAM" id="MobiDB-lite"/>
    </source>
</evidence>
<protein>
    <submittedName>
        <fullName evidence="5">NAD(P)-binding protein</fullName>
    </submittedName>
</protein>
<organism evidence="5 6">
    <name type="scientific">Seiridium cardinale</name>
    <dbReference type="NCBI Taxonomy" id="138064"/>
    <lineage>
        <taxon>Eukaryota</taxon>
        <taxon>Fungi</taxon>
        <taxon>Dikarya</taxon>
        <taxon>Ascomycota</taxon>
        <taxon>Pezizomycotina</taxon>
        <taxon>Sordariomycetes</taxon>
        <taxon>Xylariomycetidae</taxon>
        <taxon>Amphisphaeriales</taxon>
        <taxon>Sporocadaceae</taxon>
        <taxon>Seiridium</taxon>
    </lineage>
</organism>
<dbReference type="PRINTS" id="PR00081">
    <property type="entry name" value="GDHRDH"/>
</dbReference>
<dbReference type="PROSITE" id="PS00061">
    <property type="entry name" value="ADH_SHORT"/>
    <property type="match status" value="1"/>
</dbReference>
<dbReference type="Pfam" id="PF00106">
    <property type="entry name" value="adh_short"/>
    <property type="match status" value="1"/>
</dbReference>
<dbReference type="SUPFAM" id="SSF51735">
    <property type="entry name" value="NAD(P)-binding Rossmann-fold domains"/>
    <property type="match status" value="1"/>
</dbReference>
<keyword evidence="2" id="KW-0521">NADP</keyword>
<evidence type="ECO:0000313" key="5">
    <source>
        <dbReference type="EMBL" id="KAK9778477.1"/>
    </source>
</evidence>
<comment type="caution">
    <text evidence="5">The sequence shown here is derived from an EMBL/GenBank/DDBJ whole genome shotgun (WGS) entry which is preliminary data.</text>
</comment>
<evidence type="ECO:0000256" key="1">
    <source>
        <dbReference type="ARBA" id="ARBA00006484"/>
    </source>
</evidence>
<dbReference type="Gene3D" id="3.40.50.720">
    <property type="entry name" value="NAD(P)-binding Rossmann-like Domain"/>
    <property type="match status" value="1"/>
</dbReference>